<dbReference type="SUPFAM" id="SSF52058">
    <property type="entry name" value="L domain-like"/>
    <property type="match status" value="1"/>
</dbReference>
<keyword evidence="3" id="KW-1185">Reference proteome</keyword>
<protein>
    <submittedName>
        <fullName evidence="2">Uncharacterized protein</fullName>
    </submittedName>
</protein>
<dbReference type="EMBL" id="RWJN01000588">
    <property type="protein sequence ID" value="TCD60496.1"/>
    <property type="molecule type" value="Genomic_DNA"/>
</dbReference>
<gene>
    <name evidence="2" type="ORF">EIP91_009959</name>
</gene>
<dbReference type="Gene3D" id="3.80.10.10">
    <property type="entry name" value="Ribonuclease Inhibitor"/>
    <property type="match status" value="1"/>
</dbReference>
<feature type="region of interest" description="Disordered" evidence="1">
    <location>
        <begin position="526"/>
        <end position="564"/>
    </location>
</feature>
<evidence type="ECO:0000313" key="2">
    <source>
        <dbReference type="EMBL" id="TCD60496.1"/>
    </source>
</evidence>
<dbReference type="Proteomes" id="UP000292702">
    <property type="component" value="Unassembled WGS sequence"/>
</dbReference>
<dbReference type="AlphaFoldDB" id="A0A4R0R3A6"/>
<dbReference type="OrthoDB" id="3264373at2759"/>
<comment type="caution">
    <text evidence="2">The sequence shown here is derived from an EMBL/GenBank/DDBJ whole genome shotgun (WGS) entry which is preliminary data.</text>
</comment>
<organism evidence="2 3">
    <name type="scientific">Steccherinum ochraceum</name>
    <dbReference type="NCBI Taxonomy" id="92696"/>
    <lineage>
        <taxon>Eukaryota</taxon>
        <taxon>Fungi</taxon>
        <taxon>Dikarya</taxon>
        <taxon>Basidiomycota</taxon>
        <taxon>Agaricomycotina</taxon>
        <taxon>Agaricomycetes</taxon>
        <taxon>Polyporales</taxon>
        <taxon>Steccherinaceae</taxon>
        <taxon>Steccherinum</taxon>
    </lineage>
</organism>
<evidence type="ECO:0000256" key="1">
    <source>
        <dbReference type="SAM" id="MobiDB-lite"/>
    </source>
</evidence>
<sequence length="564" mass="63933">MDQHESRIDRYALSPIARLPPEVLGRIFVVYSQREMASVQTYRVNPFETRSTFPYKWIVVTHICSHWREIALGTPELWTTIRLGLVRPEVIEVFLSRSKHALLRVDGKEHIPTRTISAFKPFLHAIARAESLSLQMSAEVYDTLASEIPSSAPHLRTLEVTGTTPETATRSLLERLSAPSLIRLSLSHCTPSLLESSFPASLKHLSLIFPMGHEVSVDDAIFALKDLSALEELVLFGLDHQRRTSNSRGARKQPILLPRLQKLRLKASTLWSIQFLERVTLPASTTISLLLRDAPTANAIRGLGPSLAHILSTRIGLQDDREAVELVKVIPKGVLFFKRSSLVLEPSLEIRLPASYNPPQILGDLLSVLDPTLLRHATALTFEGISYDYPEAWEAFLRSMGNVEELNIHASSQGPYHSEIINLIGSCFDHNAEEREFPFPNLKRITFHNVKFRELDDEDTHFYFVDGLYMAVVARGDFGSCADIEEIHIKDCLNMNDYHVRSLEKFVETVKWDGVKYYEVGVIEDEAEHYESDDENWDADEDEEAEDEDEEDEGDSEEDVSETE</sequence>
<accession>A0A4R0R3A6</accession>
<dbReference type="InterPro" id="IPR032675">
    <property type="entry name" value="LRR_dom_sf"/>
</dbReference>
<reference evidence="2 3" key="1">
    <citation type="submission" date="2018-11" db="EMBL/GenBank/DDBJ databases">
        <title>Genome assembly of Steccherinum ochraceum LE-BIN_3174, the white-rot fungus of the Steccherinaceae family (The Residual Polyporoid clade, Polyporales, Basidiomycota).</title>
        <authorList>
            <person name="Fedorova T.V."/>
            <person name="Glazunova O.A."/>
            <person name="Landesman E.O."/>
            <person name="Moiseenko K.V."/>
            <person name="Psurtseva N.V."/>
            <person name="Savinova O.S."/>
            <person name="Shakhova N.V."/>
            <person name="Tyazhelova T.V."/>
            <person name="Vasina D.V."/>
        </authorList>
    </citation>
    <scope>NUCLEOTIDE SEQUENCE [LARGE SCALE GENOMIC DNA]</scope>
    <source>
        <strain evidence="2 3">LE-BIN_3174</strain>
    </source>
</reference>
<proteinExistence type="predicted"/>
<evidence type="ECO:0000313" key="3">
    <source>
        <dbReference type="Proteomes" id="UP000292702"/>
    </source>
</evidence>
<name>A0A4R0R3A6_9APHY</name>